<protein>
    <submittedName>
        <fullName evidence="2">PIG-L family deacetylase</fullName>
    </submittedName>
</protein>
<proteinExistence type="predicted"/>
<dbReference type="InterPro" id="IPR003737">
    <property type="entry name" value="GlcNAc_PI_deacetylase-related"/>
</dbReference>
<name>A0A511RHI5_9DEIN</name>
<keyword evidence="1" id="KW-0472">Membrane</keyword>
<dbReference type="RefSeq" id="WP_147145583.1">
    <property type="nucleotide sequence ID" value="NZ_BJXN01000003.1"/>
</dbReference>
<dbReference type="Proteomes" id="UP000321827">
    <property type="component" value="Unassembled WGS sequence"/>
</dbReference>
<dbReference type="PANTHER" id="PTHR12993:SF29">
    <property type="entry name" value="BLR3841 PROTEIN"/>
    <property type="match status" value="1"/>
</dbReference>
<evidence type="ECO:0000313" key="3">
    <source>
        <dbReference type="Proteomes" id="UP000321827"/>
    </source>
</evidence>
<dbReference type="SUPFAM" id="SSF102588">
    <property type="entry name" value="LmbE-like"/>
    <property type="match status" value="1"/>
</dbReference>
<evidence type="ECO:0000313" key="2">
    <source>
        <dbReference type="EMBL" id="GEM89111.1"/>
    </source>
</evidence>
<comment type="caution">
    <text evidence="2">The sequence shown here is derived from an EMBL/GenBank/DDBJ whole genome shotgun (WGS) entry which is preliminary data.</text>
</comment>
<dbReference type="Pfam" id="PF02585">
    <property type="entry name" value="PIG-L"/>
    <property type="match status" value="1"/>
</dbReference>
<reference evidence="2 3" key="1">
    <citation type="submission" date="2019-07" db="EMBL/GenBank/DDBJ databases">
        <title>Whole genome shotgun sequence of Oceanithermus desulfurans NBRC 100063.</title>
        <authorList>
            <person name="Hosoyama A."/>
            <person name="Uohara A."/>
            <person name="Ohji S."/>
            <person name="Ichikawa N."/>
        </authorList>
    </citation>
    <scope>NUCLEOTIDE SEQUENCE [LARGE SCALE GENOMIC DNA]</scope>
    <source>
        <strain evidence="2 3">NBRC 100063</strain>
    </source>
</reference>
<organism evidence="2 3">
    <name type="scientific">Oceanithermus desulfurans NBRC 100063</name>
    <dbReference type="NCBI Taxonomy" id="1227550"/>
    <lineage>
        <taxon>Bacteria</taxon>
        <taxon>Thermotogati</taxon>
        <taxon>Deinococcota</taxon>
        <taxon>Deinococci</taxon>
        <taxon>Thermales</taxon>
        <taxon>Thermaceae</taxon>
        <taxon>Oceanithermus</taxon>
    </lineage>
</organism>
<dbReference type="Gene3D" id="3.40.50.10320">
    <property type="entry name" value="LmbE-like"/>
    <property type="match status" value="1"/>
</dbReference>
<sequence>MNPTPRWLWLAALVVVFVGVSEALRLWWRLDLLERLLAGLLALSVWAFINGRWIFAYYHALRASWISRRLPPLAGLAADDRLLVLAPHPDDEVLAAAGQILQALEAGARVRVVWLTAGDAFDLASGRPAPRPEAMRALATKRMEEARAATAQLGLGEADRIFLGYPDQGLLRLFLTHYYLPFTSPHTRLAEVAYAGSLRPGARYTGRDLETDLEAVLRDFAPTRVLAPSPLDAHPDHQAAAYFAMRIMGKLGWEERLRYYIVHGGYEYPLPKGLHPRLPLYPAPRGRRLPWRKLELSDEQIERKLAAARAHASQLRLIGNFMLAFVRRTELASPLPIPARVVPEDLGLEEV</sequence>
<dbReference type="InterPro" id="IPR024078">
    <property type="entry name" value="LmbE-like_dom_sf"/>
</dbReference>
<dbReference type="OrthoDB" id="9790023at2"/>
<dbReference type="PANTHER" id="PTHR12993">
    <property type="entry name" value="N-ACETYLGLUCOSAMINYL-PHOSPHATIDYLINOSITOL DE-N-ACETYLASE-RELATED"/>
    <property type="match status" value="1"/>
</dbReference>
<dbReference type="GO" id="GO:0016811">
    <property type="term" value="F:hydrolase activity, acting on carbon-nitrogen (but not peptide) bonds, in linear amides"/>
    <property type="evidence" value="ECO:0007669"/>
    <property type="project" value="TreeGrafter"/>
</dbReference>
<gene>
    <name evidence="2" type="ORF">ODE01S_05450</name>
</gene>
<dbReference type="AlphaFoldDB" id="A0A511RHI5"/>
<evidence type="ECO:0000256" key="1">
    <source>
        <dbReference type="SAM" id="Phobius"/>
    </source>
</evidence>
<feature type="transmembrane region" description="Helical" evidence="1">
    <location>
        <begin position="39"/>
        <end position="60"/>
    </location>
</feature>
<keyword evidence="1" id="KW-1133">Transmembrane helix</keyword>
<keyword evidence="1" id="KW-0812">Transmembrane</keyword>
<accession>A0A511RHI5</accession>
<dbReference type="EMBL" id="BJXN01000003">
    <property type="protein sequence ID" value="GEM89111.1"/>
    <property type="molecule type" value="Genomic_DNA"/>
</dbReference>